<sequence length="247" mass="26411">SNAVWASKNRARYHGGSQLSKRVPLGPRSAAGDSDCHLSSNVVGSSNSSAQYAGAKGSETVSWAQSAADRSVDRDRHPSSRYNKASKNPTSYAEAKESGNVSSGPRSAAGYSLDCDRHPSPLVNGDSNDTASCAEVKESGKVPSGPRSAAGHSIDRDRPARHQELEDGELLDRAVNPDLQDSVVGADRPSQPHGQCIRSDKGGHAKPEEDRLNRQLHRLGQSRTEDIVALMKKLVEVSELCHKIIGR</sequence>
<proteinExistence type="predicted"/>
<name>A0ACB8SGI3_9AGAM</name>
<organism evidence="1 2">
    <name type="scientific">Artomyces pyxidatus</name>
    <dbReference type="NCBI Taxonomy" id="48021"/>
    <lineage>
        <taxon>Eukaryota</taxon>
        <taxon>Fungi</taxon>
        <taxon>Dikarya</taxon>
        <taxon>Basidiomycota</taxon>
        <taxon>Agaricomycotina</taxon>
        <taxon>Agaricomycetes</taxon>
        <taxon>Russulales</taxon>
        <taxon>Auriscalpiaceae</taxon>
        <taxon>Artomyces</taxon>
    </lineage>
</organism>
<dbReference type="EMBL" id="MU277320">
    <property type="protein sequence ID" value="KAI0055016.1"/>
    <property type="molecule type" value="Genomic_DNA"/>
</dbReference>
<protein>
    <submittedName>
        <fullName evidence="1">Uncharacterized protein</fullName>
    </submittedName>
</protein>
<comment type="caution">
    <text evidence="1">The sequence shown here is derived from an EMBL/GenBank/DDBJ whole genome shotgun (WGS) entry which is preliminary data.</text>
</comment>
<reference evidence="1" key="1">
    <citation type="submission" date="2021-03" db="EMBL/GenBank/DDBJ databases">
        <authorList>
            <consortium name="DOE Joint Genome Institute"/>
            <person name="Ahrendt S."/>
            <person name="Looney B.P."/>
            <person name="Miyauchi S."/>
            <person name="Morin E."/>
            <person name="Drula E."/>
            <person name="Courty P.E."/>
            <person name="Chicoki N."/>
            <person name="Fauchery L."/>
            <person name="Kohler A."/>
            <person name="Kuo A."/>
            <person name="Labutti K."/>
            <person name="Pangilinan J."/>
            <person name="Lipzen A."/>
            <person name="Riley R."/>
            <person name="Andreopoulos W."/>
            <person name="He G."/>
            <person name="Johnson J."/>
            <person name="Barry K.W."/>
            <person name="Grigoriev I.V."/>
            <person name="Nagy L."/>
            <person name="Hibbett D."/>
            <person name="Henrissat B."/>
            <person name="Matheny P.B."/>
            <person name="Labbe J."/>
            <person name="Martin F."/>
        </authorList>
    </citation>
    <scope>NUCLEOTIDE SEQUENCE</scope>
    <source>
        <strain evidence="1">HHB10654</strain>
    </source>
</reference>
<feature type="non-terminal residue" evidence="1">
    <location>
        <position position="1"/>
    </location>
</feature>
<gene>
    <name evidence="1" type="ORF">BV25DRAFT_1922183</name>
</gene>
<accession>A0ACB8SGI3</accession>
<dbReference type="Proteomes" id="UP000814140">
    <property type="component" value="Unassembled WGS sequence"/>
</dbReference>
<evidence type="ECO:0000313" key="1">
    <source>
        <dbReference type="EMBL" id="KAI0055016.1"/>
    </source>
</evidence>
<keyword evidence="2" id="KW-1185">Reference proteome</keyword>
<reference evidence="1" key="2">
    <citation type="journal article" date="2022" name="New Phytol.">
        <title>Evolutionary transition to the ectomycorrhizal habit in the genomes of a hyperdiverse lineage of mushroom-forming fungi.</title>
        <authorList>
            <person name="Looney B."/>
            <person name="Miyauchi S."/>
            <person name="Morin E."/>
            <person name="Drula E."/>
            <person name="Courty P.E."/>
            <person name="Kohler A."/>
            <person name="Kuo A."/>
            <person name="LaButti K."/>
            <person name="Pangilinan J."/>
            <person name="Lipzen A."/>
            <person name="Riley R."/>
            <person name="Andreopoulos W."/>
            <person name="He G."/>
            <person name="Johnson J."/>
            <person name="Nolan M."/>
            <person name="Tritt A."/>
            <person name="Barry K.W."/>
            <person name="Grigoriev I.V."/>
            <person name="Nagy L.G."/>
            <person name="Hibbett D."/>
            <person name="Henrissat B."/>
            <person name="Matheny P.B."/>
            <person name="Labbe J."/>
            <person name="Martin F.M."/>
        </authorList>
    </citation>
    <scope>NUCLEOTIDE SEQUENCE</scope>
    <source>
        <strain evidence="1">HHB10654</strain>
    </source>
</reference>
<evidence type="ECO:0000313" key="2">
    <source>
        <dbReference type="Proteomes" id="UP000814140"/>
    </source>
</evidence>